<dbReference type="Proteomes" id="UP000236745">
    <property type="component" value="Unassembled WGS sequence"/>
</dbReference>
<dbReference type="InterPro" id="IPR012318">
    <property type="entry name" value="HTH_CRP"/>
</dbReference>
<dbReference type="AlphaFoldDB" id="A0A1H6DUH2"/>
<dbReference type="PANTHER" id="PTHR24567">
    <property type="entry name" value="CRP FAMILY TRANSCRIPTIONAL REGULATORY PROTEIN"/>
    <property type="match status" value="1"/>
</dbReference>
<evidence type="ECO:0000256" key="3">
    <source>
        <dbReference type="ARBA" id="ARBA00023163"/>
    </source>
</evidence>
<dbReference type="GO" id="GO:0016301">
    <property type="term" value="F:kinase activity"/>
    <property type="evidence" value="ECO:0007669"/>
    <property type="project" value="UniProtKB-KW"/>
</dbReference>
<dbReference type="InterPro" id="IPR036390">
    <property type="entry name" value="WH_DNA-bd_sf"/>
</dbReference>
<evidence type="ECO:0000256" key="2">
    <source>
        <dbReference type="ARBA" id="ARBA00023125"/>
    </source>
</evidence>
<dbReference type="PROSITE" id="PS51063">
    <property type="entry name" value="HTH_CRP_2"/>
    <property type="match status" value="1"/>
</dbReference>
<dbReference type="SUPFAM" id="SSF51206">
    <property type="entry name" value="cAMP-binding domain-like"/>
    <property type="match status" value="1"/>
</dbReference>
<dbReference type="GO" id="GO:0003677">
    <property type="term" value="F:DNA binding"/>
    <property type="evidence" value="ECO:0007669"/>
    <property type="project" value="UniProtKB-KW"/>
</dbReference>
<gene>
    <name evidence="5" type="ORF">SAMN05444390_11011</name>
</gene>
<dbReference type="GO" id="GO:0003700">
    <property type="term" value="F:DNA-binding transcription factor activity"/>
    <property type="evidence" value="ECO:0007669"/>
    <property type="project" value="TreeGrafter"/>
</dbReference>
<dbReference type="SUPFAM" id="SSF46785">
    <property type="entry name" value="Winged helix' DNA-binding domain"/>
    <property type="match status" value="1"/>
</dbReference>
<dbReference type="RefSeq" id="WP_235009264.1">
    <property type="nucleotide sequence ID" value="NZ_FNVQ01000010.1"/>
</dbReference>
<keyword evidence="2" id="KW-0238">DNA-binding</keyword>
<dbReference type="Pfam" id="PF13545">
    <property type="entry name" value="HTH_Crp_2"/>
    <property type="match status" value="1"/>
</dbReference>
<name>A0A1H6DUH2_9GAMM</name>
<protein>
    <submittedName>
        <fullName evidence="5">cAMP-binding domain of CRP or a regulatory subunit of cAMP-dependent protein kinases</fullName>
    </submittedName>
</protein>
<dbReference type="InterPro" id="IPR014710">
    <property type="entry name" value="RmlC-like_jellyroll"/>
</dbReference>
<keyword evidence="5" id="KW-0808">Transferase</keyword>
<evidence type="ECO:0000313" key="6">
    <source>
        <dbReference type="Proteomes" id="UP000236745"/>
    </source>
</evidence>
<keyword evidence="3" id="KW-0804">Transcription</keyword>
<keyword evidence="5" id="KW-0418">Kinase</keyword>
<evidence type="ECO:0000256" key="1">
    <source>
        <dbReference type="ARBA" id="ARBA00023015"/>
    </source>
</evidence>
<evidence type="ECO:0000259" key="4">
    <source>
        <dbReference type="PROSITE" id="PS51063"/>
    </source>
</evidence>
<proteinExistence type="predicted"/>
<evidence type="ECO:0000313" key="5">
    <source>
        <dbReference type="EMBL" id="SEG88694.1"/>
    </source>
</evidence>
<dbReference type="InterPro" id="IPR050397">
    <property type="entry name" value="Env_Response_Regulators"/>
</dbReference>
<reference evidence="5 6" key="1">
    <citation type="submission" date="2016-10" db="EMBL/GenBank/DDBJ databases">
        <authorList>
            <person name="de Groot N.N."/>
        </authorList>
    </citation>
    <scope>NUCLEOTIDE SEQUENCE [LARGE SCALE GENOMIC DNA]</scope>
    <source>
        <strain evidence="5 6">DSM 22012</strain>
    </source>
</reference>
<sequence length="238" mass="26478">MPTTNSSTAVNRLIAALPGPERQRFMAGCEPITLTFGEMLAEPGTPLAHVYFPTESFLSLTTMMNKGSRLGVMLVGDEGMMGFSLLLGVDLPLLHASVLGPGQALRMETAPFCRELKRSAAWQHLLKRYLYVMLGQLAQAAACNRFHLLEARLARWLLLAQDRAHSDCFHVTHELLAQILGVRRVGITKAASMLQRRKLIRYHRGDIRILDRGGLEASACSCLRLDQSLYAQFLESTR</sequence>
<keyword evidence="1" id="KW-0805">Transcription regulation</keyword>
<dbReference type="Gene3D" id="2.60.120.10">
    <property type="entry name" value="Jelly Rolls"/>
    <property type="match status" value="1"/>
</dbReference>
<keyword evidence="6" id="KW-1185">Reference proteome</keyword>
<accession>A0A1H6DUH2</accession>
<dbReference type="GO" id="GO:0005829">
    <property type="term" value="C:cytosol"/>
    <property type="evidence" value="ECO:0007669"/>
    <property type="project" value="TreeGrafter"/>
</dbReference>
<dbReference type="InterPro" id="IPR018490">
    <property type="entry name" value="cNMP-bd_dom_sf"/>
</dbReference>
<feature type="domain" description="HTH crp-type" evidence="4">
    <location>
        <begin position="147"/>
        <end position="213"/>
    </location>
</feature>
<dbReference type="PANTHER" id="PTHR24567:SF74">
    <property type="entry name" value="HTH-TYPE TRANSCRIPTIONAL REGULATOR ARCR"/>
    <property type="match status" value="1"/>
</dbReference>
<dbReference type="EMBL" id="FNVQ01000010">
    <property type="protein sequence ID" value="SEG88694.1"/>
    <property type="molecule type" value="Genomic_DNA"/>
</dbReference>
<organism evidence="5 6">
    <name type="scientific">Marinobacterium lutimaris</name>
    <dbReference type="NCBI Taxonomy" id="568106"/>
    <lineage>
        <taxon>Bacteria</taxon>
        <taxon>Pseudomonadati</taxon>
        <taxon>Pseudomonadota</taxon>
        <taxon>Gammaproteobacteria</taxon>
        <taxon>Oceanospirillales</taxon>
        <taxon>Oceanospirillaceae</taxon>
        <taxon>Marinobacterium</taxon>
    </lineage>
</organism>